<dbReference type="PANTHER" id="PTHR12149:SF8">
    <property type="entry name" value="PROTEIN-RIBULOSAMINE 3-KINASE"/>
    <property type="match status" value="1"/>
</dbReference>
<gene>
    <name evidence="3" type="ORF">LX99_01364</name>
</gene>
<reference evidence="3 4" key="1">
    <citation type="submission" date="2018-05" db="EMBL/GenBank/DDBJ databases">
        <title>Genomic Encyclopedia of Archaeal and Bacterial Type Strains, Phase II (KMG-II): from individual species to whole genera.</title>
        <authorList>
            <person name="Goeker M."/>
        </authorList>
    </citation>
    <scope>NUCLEOTIDE SEQUENCE [LARGE SCALE GENOMIC DNA]</scope>
    <source>
        <strain evidence="3 4">DSM 19975</strain>
    </source>
</reference>
<protein>
    <submittedName>
        <fullName evidence="3">Fructosamine-3-kinase</fullName>
    </submittedName>
</protein>
<dbReference type="InterPro" id="IPR016477">
    <property type="entry name" value="Fructo-/Ketosamine-3-kinase"/>
</dbReference>
<name>A0A316HFT7_9SPHI</name>
<dbReference type="EMBL" id="QGHA01000002">
    <property type="protein sequence ID" value="PWK78911.1"/>
    <property type="molecule type" value="Genomic_DNA"/>
</dbReference>
<evidence type="ECO:0000313" key="4">
    <source>
        <dbReference type="Proteomes" id="UP000245678"/>
    </source>
</evidence>
<dbReference type="RefSeq" id="WP_109607169.1">
    <property type="nucleotide sequence ID" value="NZ_QGHA01000002.1"/>
</dbReference>
<accession>A0A316HFT7</accession>
<evidence type="ECO:0000256" key="1">
    <source>
        <dbReference type="ARBA" id="ARBA00009460"/>
    </source>
</evidence>
<dbReference type="InterPro" id="IPR011009">
    <property type="entry name" value="Kinase-like_dom_sf"/>
</dbReference>
<evidence type="ECO:0000256" key="2">
    <source>
        <dbReference type="PIRNR" id="PIRNR006221"/>
    </source>
</evidence>
<dbReference type="Pfam" id="PF03881">
    <property type="entry name" value="Fructosamin_kin"/>
    <property type="match status" value="1"/>
</dbReference>
<dbReference type="Gene3D" id="3.90.1200.10">
    <property type="match status" value="1"/>
</dbReference>
<dbReference type="PIRSF" id="PIRSF006221">
    <property type="entry name" value="Ketosamine-3-kinase"/>
    <property type="match status" value="1"/>
</dbReference>
<dbReference type="AlphaFoldDB" id="A0A316HFT7"/>
<dbReference type="SUPFAM" id="SSF56112">
    <property type="entry name" value="Protein kinase-like (PK-like)"/>
    <property type="match status" value="1"/>
</dbReference>
<keyword evidence="4" id="KW-1185">Reference proteome</keyword>
<keyword evidence="2" id="KW-0808">Transferase</keyword>
<sequence length="288" mass="32855">MSVSAGVINAVKRKLNVDINAVHQVSGGDINEVYRLQASDRDYLIKINNRYKYPEMFKREAEGLAAIKATETIAVPDVFWGGETEDESFLLMEWINTVQPSKHSSTDLGIQLAQMHRCTAAMFGFDTDNYMGSLHQSNKRHHTWSKFFIEERLQPMVKIGFDKQELTKADVHLFDELYKKLPSLFDEELPSLIHGDLWGGNYMISVGGKPYLIDPAVSYGNREFDIAMTTLFGGFDNAFYLAYHEAFPLQAGWRQRLKLWNLYPLLVHVTLFGGGYARQVRENLAGFI</sequence>
<comment type="caution">
    <text evidence="3">The sequence shown here is derived from an EMBL/GenBank/DDBJ whole genome shotgun (WGS) entry which is preliminary data.</text>
</comment>
<organism evidence="3 4">
    <name type="scientific">Mucilaginibacter oryzae</name>
    <dbReference type="NCBI Taxonomy" id="468058"/>
    <lineage>
        <taxon>Bacteria</taxon>
        <taxon>Pseudomonadati</taxon>
        <taxon>Bacteroidota</taxon>
        <taxon>Sphingobacteriia</taxon>
        <taxon>Sphingobacteriales</taxon>
        <taxon>Sphingobacteriaceae</taxon>
        <taxon>Mucilaginibacter</taxon>
    </lineage>
</organism>
<dbReference type="Proteomes" id="UP000245678">
    <property type="component" value="Unassembled WGS sequence"/>
</dbReference>
<keyword evidence="2 3" id="KW-0418">Kinase</keyword>
<dbReference type="GO" id="GO:0016301">
    <property type="term" value="F:kinase activity"/>
    <property type="evidence" value="ECO:0007669"/>
    <property type="project" value="UniProtKB-UniRule"/>
</dbReference>
<dbReference type="Gene3D" id="3.30.200.20">
    <property type="entry name" value="Phosphorylase Kinase, domain 1"/>
    <property type="match status" value="1"/>
</dbReference>
<dbReference type="PANTHER" id="PTHR12149">
    <property type="entry name" value="FRUCTOSAMINE 3 KINASE-RELATED PROTEIN"/>
    <property type="match status" value="1"/>
</dbReference>
<proteinExistence type="inferred from homology"/>
<comment type="similarity">
    <text evidence="1 2">Belongs to the fructosamine kinase family.</text>
</comment>
<evidence type="ECO:0000313" key="3">
    <source>
        <dbReference type="EMBL" id="PWK78911.1"/>
    </source>
</evidence>